<evidence type="ECO:0000256" key="1">
    <source>
        <dbReference type="ARBA" id="ARBA00004141"/>
    </source>
</evidence>
<reference evidence="8 9" key="1">
    <citation type="submission" date="2019-03" db="EMBL/GenBank/DDBJ databases">
        <title>Genomic Encyclopedia of Type Strains, Phase IV (KMG-IV): sequencing the most valuable type-strain genomes for metagenomic binning, comparative biology and taxonomic classification.</title>
        <authorList>
            <person name="Goeker M."/>
        </authorList>
    </citation>
    <scope>NUCLEOTIDE SEQUENCE [LARGE SCALE GENOMIC DNA]</scope>
    <source>
        <strain evidence="8 9">DSM 15969</strain>
    </source>
</reference>
<dbReference type="Proteomes" id="UP000295063">
    <property type="component" value="Unassembled WGS sequence"/>
</dbReference>
<gene>
    <name evidence="8" type="ORF">EV210_10792</name>
</gene>
<feature type="transmembrane region" description="Helical" evidence="6">
    <location>
        <begin position="69"/>
        <end position="87"/>
    </location>
</feature>
<feature type="transmembrane region" description="Helical" evidence="6">
    <location>
        <begin position="257"/>
        <end position="277"/>
    </location>
</feature>
<feature type="transmembrane region" description="Helical" evidence="6">
    <location>
        <begin position="99"/>
        <end position="118"/>
    </location>
</feature>
<dbReference type="Pfam" id="PF00892">
    <property type="entry name" value="EamA"/>
    <property type="match status" value="2"/>
</dbReference>
<dbReference type="PANTHER" id="PTHR32322:SF2">
    <property type="entry name" value="EAMA DOMAIN-CONTAINING PROTEIN"/>
    <property type="match status" value="1"/>
</dbReference>
<dbReference type="EMBL" id="SLUI01000007">
    <property type="protein sequence ID" value="TCL36830.1"/>
    <property type="molecule type" value="Genomic_DNA"/>
</dbReference>
<dbReference type="InterPro" id="IPR000620">
    <property type="entry name" value="EamA_dom"/>
</dbReference>
<keyword evidence="9" id="KW-1185">Reference proteome</keyword>
<keyword evidence="3 6" id="KW-0812">Transmembrane</keyword>
<keyword evidence="5 6" id="KW-0472">Membrane</keyword>
<name>A0A4V2Q8I4_9FIRM</name>
<evidence type="ECO:0000259" key="7">
    <source>
        <dbReference type="Pfam" id="PF00892"/>
    </source>
</evidence>
<dbReference type="InterPro" id="IPR050638">
    <property type="entry name" value="AA-Vitamin_Transporters"/>
</dbReference>
<evidence type="ECO:0000256" key="6">
    <source>
        <dbReference type="SAM" id="Phobius"/>
    </source>
</evidence>
<keyword evidence="4 6" id="KW-1133">Transmembrane helix</keyword>
<comment type="subcellular location">
    <subcellularLocation>
        <location evidence="1">Membrane</location>
        <topology evidence="1">Multi-pass membrane protein</topology>
    </subcellularLocation>
</comment>
<feature type="domain" description="EamA" evidence="7">
    <location>
        <begin position="7"/>
        <end position="140"/>
    </location>
</feature>
<comment type="similarity">
    <text evidence="2">Belongs to the EamA transporter family.</text>
</comment>
<evidence type="ECO:0000256" key="5">
    <source>
        <dbReference type="ARBA" id="ARBA00023136"/>
    </source>
</evidence>
<dbReference type="SUPFAM" id="SSF103481">
    <property type="entry name" value="Multidrug resistance efflux transporter EmrE"/>
    <property type="match status" value="2"/>
</dbReference>
<proteinExistence type="inferred from homology"/>
<dbReference type="AlphaFoldDB" id="A0A4V2Q8I4"/>
<feature type="transmembrane region" description="Helical" evidence="6">
    <location>
        <begin position="189"/>
        <end position="211"/>
    </location>
</feature>
<feature type="domain" description="EamA" evidence="7">
    <location>
        <begin position="157"/>
        <end position="299"/>
    </location>
</feature>
<evidence type="ECO:0000313" key="8">
    <source>
        <dbReference type="EMBL" id="TCL36830.1"/>
    </source>
</evidence>
<dbReference type="OrthoDB" id="9799821at2"/>
<dbReference type="RefSeq" id="WP_132080357.1">
    <property type="nucleotide sequence ID" value="NZ_SLUI01000007.1"/>
</dbReference>
<dbReference type="InterPro" id="IPR037185">
    <property type="entry name" value="EmrE-like"/>
</dbReference>
<evidence type="ECO:0000256" key="3">
    <source>
        <dbReference type="ARBA" id="ARBA00022692"/>
    </source>
</evidence>
<feature type="transmembrane region" description="Helical" evidence="6">
    <location>
        <begin position="231"/>
        <end position="250"/>
    </location>
</feature>
<evidence type="ECO:0000256" key="4">
    <source>
        <dbReference type="ARBA" id="ARBA00022989"/>
    </source>
</evidence>
<protein>
    <submittedName>
        <fullName evidence="8">Putative membrane protein</fullName>
    </submittedName>
</protein>
<dbReference type="GO" id="GO:0016020">
    <property type="term" value="C:membrane"/>
    <property type="evidence" value="ECO:0007669"/>
    <property type="project" value="UniProtKB-SubCell"/>
</dbReference>
<evidence type="ECO:0000256" key="2">
    <source>
        <dbReference type="ARBA" id="ARBA00007362"/>
    </source>
</evidence>
<dbReference type="PANTHER" id="PTHR32322">
    <property type="entry name" value="INNER MEMBRANE TRANSPORTER"/>
    <property type="match status" value="1"/>
</dbReference>
<comment type="caution">
    <text evidence="8">The sequence shown here is derived from an EMBL/GenBank/DDBJ whole genome shotgun (WGS) entry which is preliminary data.</text>
</comment>
<accession>A0A4V2Q8I4</accession>
<feature type="transmembrane region" description="Helical" evidence="6">
    <location>
        <begin position="156"/>
        <end position="177"/>
    </location>
</feature>
<sequence>MKATFTGMLYLTGAFSLAGTSVIAGSLLSGKLGVFTISAVSLLVAVVGLLPFCAANLRAVLPYLPVRRWLELFLQALFGIFLFRMFLLQGLLGTSAGEAGILTGATPAATALLAWLLVKEPLGPVRVIGIGCTVSGIAVIQGLWYSGASFAAQHAAGNMLVLCAALSESIFNVLSRLANVRAAKEQERFLEPVAQSALVSAMAMLLCVPFALAEQAGARLGQLQASDWAALIWYGLFVTALAFFCWYEGIKRCKASVAAAFSGMMPVTALLLSVLFLGEQADAERWLGAVLVLAGMVFVGRSNNA</sequence>
<feature type="transmembrane region" description="Helical" evidence="6">
    <location>
        <begin position="283"/>
        <end position="300"/>
    </location>
</feature>
<dbReference type="Gene3D" id="1.10.3730.20">
    <property type="match status" value="1"/>
</dbReference>
<feature type="transmembrane region" description="Helical" evidence="6">
    <location>
        <begin position="34"/>
        <end position="57"/>
    </location>
</feature>
<feature type="transmembrane region" description="Helical" evidence="6">
    <location>
        <begin position="125"/>
        <end position="144"/>
    </location>
</feature>
<evidence type="ECO:0000313" key="9">
    <source>
        <dbReference type="Proteomes" id="UP000295063"/>
    </source>
</evidence>
<organism evidence="8 9">
    <name type="scientific">Anaerospora hongkongensis</name>
    <dbReference type="NCBI Taxonomy" id="244830"/>
    <lineage>
        <taxon>Bacteria</taxon>
        <taxon>Bacillati</taxon>
        <taxon>Bacillota</taxon>
        <taxon>Negativicutes</taxon>
        <taxon>Selenomonadales</taxon>
        <taxon>Sporomusaceae</taxon>
        <taxon>Anaerospora</taxon>
    </lineage>
</organism>